<keyword evidence="3" id="KW-1185">Reference proteome</keyword>
<gene>
    <name evidence="2" type="ORF">BC936DRAFT_136825</name>
</gene>
<name>A0A433DJJ1_9FUNG</name>
<sequence length="98" mass="11215">MKFLSIVLLPPSSLLPMLLPSRDSSRITLSAIQCDDANYTQVHDLINKHADRGGNKLLKSWSGFKGFAGRFDQKSIREIQSLDDVKFVEPEQKRLRWN</sequence>
<dbReference type="EMBL" id="RBNI01001044">
    <property type="protein sequence ID" value="RUP50967.1"/>
    <property type="molecule type" value="Genomic_DNA"/>
</dbReference>
<comment type="caution">
    <text evidence="2">The sequence shown here is derived from an EMBL/GenBank/DDBJ whole genome shotgun (WGS) entry which is preliminary data.</text>
</comment>
<accession>A0A433DJJ1</accession>
<evidence type="ECO:0000259" key="1">
    <source>
        <dbReference type="Pfam" id="PF05922"/>
    </source>
</evidence>
<dbReference type="Gene3D" id="3.30.70.80">
    <property type="entry name" value="Peptidase S8 propeptide/proteinase inhibitor I9"/>
    <property type="match status" value="1"/>
</dbReference>
<reference evidence="2 3" key="1">
    <citation type="journal article" date="2018" name="New Phytol.">
        <title>Phylogenomics of Endogonaceae and evolution of mycorrhizas within Mucoromycota.</title>
        <authorList>
            <person name="Chang Y."/>
            <person name="Desiro A."/>
            <person name="Na H."/>
            <person name="Sandor L."/>
            <person name="Lipzen A."/>
            <person name="Clum A."/>
            <person name="Barry K."/>
            <person name="Grigoriev I.V."/>
            <person name="Martin F.M."/>
            <person name="Stajich J.E."/>
            <person name="Smith M.E."/>
            <person name="Bonito G."/>
            <person name="Spatafora J.W."/>
        </authorList>
    </citation>
    <scope>NUCLEOTIDE SEQUENCE [LARGE SCALE GENOMIC DNA]</scope>
    <source>
        <strain evidence="2 3">GMNB39</strain>
    </source>
</reference>
<evidence type="ECO:0000313" key="2">
    <source>
        <dbReference type="EMBL" id="RUP50967.1"/>
    </source>
</evidence>
<dbReference type="InterPro" id="IPR037045">
    <property type="entry name" value="S8pro/Inhibitor_I9_sf"/>
</dbReference>
<proteinExistence type="predicted"/>
<dbReference type="AlphaFoldDB" id="A0A433DJJ1"/>
<dbReference type="SUPFAM" id="SSF54897">
    <property type="entry name" value="Protease propeptides/inhibitors"/>
    <property type="match status" value="1"/>
</dbReference>
<protein>
    <recommendedName>
        <fullName evidence="1">Inhibitor I9 domain-containing protein</fullName>
    </recommendedName>
</protein>
<dbReference type="Proteomes" id="UP000268093">
    <property type="component" value="Unassembled WGS sequence"/>
</dbReference>
<evidence type="ECO:0000313" key="3">
    <source>
        <dbReference type="Proteomes" id="UP000268093"/>
    </source>
</evidence>
<dbReference type="InterPro" id="IPR010259">
    <property type="entry name" value="S8pro/Inhibitor_I9"/>
</dbReference>
<dbReference type="Pfam" id="PF05922">
    <property type="entry name" value="Inhibitor_I9"/>
    <property type="match status" value="1"/>
</dbReference>
<organism evidence="2 3">
    <name type="scientific">Jimgerdemannia flammicorona</name>
    <dbReference type="NCBI Taxonomy" id="994334"/>
    <lineage>
        <taxon>Eukaryota</taxon>
        <taxon>Fungi</taxon>
        <taxon>Fungi incertae sedis</taxon>
        <taxon>Mucoromycota</taxon>
        <taxon>Mucoromycotina</taxon>
        <taxon>Endogonomycetes</taxon>
        <taxon>Endogonales</taxon>
        <taxon>Endogonaceae</taxon>
        <taxon>Jimgerdemannia</taxon>
    </lineage>
</organism>
<feature type="domain" description="Inhibitor I9" evidence="1">
    <location>
        <begin position="41"/>
        <end position="94"/>
    </location>
</feature>